<comment type="caution">
    <text evidence="1">The sequence shown here is derived from an EMBL/GenBank/DDBJ whole genome shotgun (WGS) entry which is preliminary data.</text>
</comment>
<evidence type="ECO:0000313" key="1">
    <source>
        <dbReference type="EMBL" id="TWV78628.1"/>
    </source>
</evidence>
<proteinExistence type="predicted"/>
<dbReference type="AlphaFoldDB" id="A0A5C6LHN3"/>
<reference evidence="1 2" key="1">
    <citation type="submission" date="2019-08" db="EMBL/GenBank/DDBJ databases">
        <title>Genome sequencing of Bacteroides fragilis Sample_iSURF_9.</title>
        <authorList>
            <person name="Chandler J.E."/>
            <person name="Ruoff K.L."/>
            <person name="Price C.E."/>
            <person name="Valls R.A."/>
            <person name="O'Toole G.A."/>
        </authorList>
    </citation>
    <scope>NUCLEOTIDE SEQUENCE [LARGE SCALE GENOMIC DNA]</scope>
    <source>
        <strain evidence="1 2">CFPLTA004_1B</strain>
    </source>
</reference>
<organism evidence="1 2">
    <name type="scientific">Bacteroides fragilis</name>
    <dbReference type="NCBI Taxonomy" id="817"/>
    <lineage>
        <taxon>Bacteria</taxon>
        <taxon>Pseudomonadati</taxon>
        <taxon>Bacteroidota</taxon>
        <taxon>Bacteroidia</taxon>
        <taxon>Bacteroidales</taxon>
        <taxon>Bacteroidaceae</taxon>
        <taxon>Bacteroides</taxon>
    </lineage>
</organism>
<dbReference type="Proteomes" id="UP000318041">
    <property type="component" value="Unassembled WGS sequence"/>
</dbReference>
<dbReference type="Gene3D" id="2.60.40.2620">
    <property type="entry name" value="Fimbrillin-like"/>
    <property type="match status" value="1"/>
</dbReference>
<dbReference type="CDD" id="cd13120">
    <property type="entry name" value="BF2867_like_N"/>
    <property type="match status" value="1"/>
</dbReference>
<evidence type="ECO:0000313" key="2">
    <source>
        <dbReference type="Proteomes" id="UP000318041"/>
    </source>
</evidence>
<dbReference type="InterPro" id="IPR025049">
    <property type="entry name" value="Mfa-like_1"/>
</dbReference>
<protein>
    <submittedName>
        <fullName evidence="1">Fimbrillin family protein</fullName>
    </submittedName>
</protein>
<dbReference type="CDD" id="cd13119">
    <property type="entry name" value="BF2867_like"/>
    <property type="match status" value="1"/>
</dbReference>
<name>A0A5C6LHN3_BACFG</name>
<dbReference type="Gene3D" id="2.60.40.2630">
    <property type="match status" value="1"/>
</dbReference>
<dbReference type="EMBL" id="VOHY01000002">
    <property type="protein sequence ID" value="TWV78628.1"/>
    <property type="molecule type" value="Genomic_DNA"/>
</dbReference>
<gene>
    <name evidence="1" type="ORF">FSA08_02125</name>
</gene>
<dbReference type="Pfam" id="PF13149">
    <property type="entry name" value="Mfa_like_1"/>
    <property type="match status" value="1"/>
</dbReference>
<sequence>MKIMKHLLLILVGGILLNACSDDREMDDGRWKASALRVPLEVSSAVIKQEVVTRLAPDPVPLTEGAIGIFLSGTEPEIGQEDSGYKVIDNRKYVYSEGHWGPPTANDTIYLVGNDADVCAYYPYKDSYTDKTVIPLQSQDYVETEDIYYALNTMINGFTPAITFDMVHAYSLVELKISRDHYFMPCEISKITLKNSNLIKKGTINIAVDGSIHSSETGNYDLTTVTDASPHTLSVGESYVCRVLMIPVPLKIERTDAEGGEFGLSVSLVIDGQQMLVEIPYSELGEFRQGEKYVIGLKIKGTEIVPTVKALEWEDEEVNGGNKYPVE</sequence>
<accession>A0A5C6LHN3</accession>
<dbReference type="InterPro" id="IPR042278">
    <property type="entry name" value="Mfa-like_1_N"/>
</dbReference>